<keyword evidence="4 6" id="KW-0472">Membrane</keyword>
<organism evidence="8 9">
    <name type="scientific">Lactarius akahatsu</name>
    <dbReference type="NCBI Taxonomy" id="416441"/>
    <lineage>
        <taxon>Eukaryota</taxon>
        <taxon>Fungi</taxon>
        <taxon>Dikarya</taxon>
        <taxon>Basidiomycota</taxon>
        <taxon>Agaricomycotina</taxon>
        <taxon>Agaricomycetes</taxon>
        <taxon>Russulales</taxon>
        <taxon>Russulaceae</taxon>
        <taxon>Lactarius</taxon>
    </lineage>
</organism>
<evidence type="ECO:0000256" key="2">
    <source>
        <dbReference type="ARBA" id="ARBA00022692"/>
    </source>
</evidence>
<gene>
    <name evidence="8" type="ORF">EDB92DRAFT_1949309</name>
</gene>
<sequence length="378" mass="40451">MTNASNSDLPARREGPSLIQANETSPLLKPGHAHGTWRSALSSFLDDNTGLLLVAASQVFFSSMNMAVKLLNSLDEPVPTFELILVRMAITYAGSVAYMYWKKIPDPLLGPKGIRTLLVFRGFSGFFGLSGVYFSLQYLSLSDATVLTFMVPIFTGFSGAVFLKEPVSLRELLAGLCSFLGVILIARPQFLFGSPQAFLDPEVTPTQRMLSVIAALIGVAGATGAYTLIRAIGKRAHVLHSMMSFSSQCVLGSTLGMILFKVPIVVPTRPLWLVMLFLIGIFGFLAQTLLTMGLQRETVGRGSLAIYSSIVFATMFEFTVFHTTPSTLSIIGASMIVGSAIYTTLTKQMTATKPASGTISVGSAGGTSASDRDDDPEA</sequence>
<proteinExistence type="predicted"/>
<feature type="transmembrane region" description="Helical" evidence="6">
    <location>
        <begin position="304"/>
        <end position="321"/>
    </location>
</feature>
<dbReference type="PANTHER" id="PTHR22911:SF6">
    <property type="entry name" value="SOLUTE CARRIER FAMILY 35 MEMBER G1"/>
    <property type="match status" value="1"/>
</dbReference>
<dbReference type="PANTHER" id="PTHR22911">
    <property type="entry name" value="ACYL-MALONYL CONDENSING ENZYME-RELATED"/>
    <property type="match status" value="1"/>
</dbReference>
<keyword evidence="2 6" id="KW-0812">Transmembrane</keyword>
<evidence type="ECO:0000256" key="3">
    <source>
        <dbReference type="ARBA" id="ARBA00022989"/>
    </source>
</evidence>
<feature type="domain" description="EamA" evidence="7">
    <location>
        <begin position="212"/>
        <end position="343"/>
    </location>
</feature>
<dbReference type="InterPro" id="IPR000620">
    <property type="entry name" value="EamA_dom"/>
</dbReference>
<evidence type="ECO:0000256" key="5">
    <source>
        <dbReference type="SAM" id="MobiDB-lite"/>
    </source>
</evidence>
<feature type="transmembrane region" description="Helical" evidence="6">
    <location>
        <begin position="113"/>
        <end position="134"/>
    </location>
</feature>
<feature type="transmembrane region" description="Helical" evidence="6">
    <location>
        <begin position="327"/>
        <end position="345"/>
    </location>
</feature>
<feature type="transmembrane region" description="Helical" evidence="6">
    <location>
        <begin position="249"/>
        <end position="266"/>
    </location>
</feature>
<evidence type="ECO:0000259" key="7">
    <source>
        <dbReference type="Pfam" id="PF00892"/>
    </source>
</evidence>
<evidence type="ECO:0000256" key="1">
    <source>
        <dbReference type="ARBA" id="ARBA00004141"/>
    </source>
</evidence>
<dbReference type="EMBL" id="JAKELL010000056">
    <property type="protein sequence ID" value="KAH8986202.1"/>
    <property type="molecule type" value="Genomic_DNA"/>
</dbReference>
<keyword evidence="3 6" id="KW-1133">Transmembrane helix</keyword>
<evidence type="ECO:0000313" key="9">
    <source>
        <dbReference type="Proteomes" id="UP001201163"/>
    </source>
</evidence>
<reference evidence="8" key="1">
    <citation type="submission" date="2022-01" db="EMBL/GenBank/DDBJ databases">
        <title>Comparative genomics reveals a dynamic genome evolution in the ectomycorrhizal milk-cap (Lactarius) mushrooms.</title>
        <authorList>
            <consortium name="DOE Joint Genome Institute"/>
            <person name="Lebreton A."/>
            <person name="Tang N."/>
            <person name="Kuo A."/>
            <person name="LaButti K."/>
            <person name="Drula E."/>
            <person name="Barry K."/>
            <person name="Clum A."/>
            <person name="Lipzen A."/>
            <person name="Mousain D."/>
            <person name="Ng V."/>
            <person name="Wang R."/>
            <person name="Wang X."/>
            <person name="Dai Y."/>
            <person name="Henrissat B."/>
            <person name="Grigoriev I.V."/>
            <person name="Guerin-Laguette A."/>
            <person name="Yu F."/>
            <person name="Martin F.M."/>
        </authorList>
    </citation>
    <scope>NUCLEOTIDE SEQUENCE</scope>
    <source>
        <strain evidence="8">QP</strain>
    </source>
</reference>
<feature type="compositionally biased region" description="Polar residues" evidence="5">
    <location>
        <begin position="355"/>
        <end position="369"/>
    </location>
</feature>
<dbReference type="Proteomes" id="UP001201163">
    <property type="component" value="Unassembled WGS sequence"/>
</dbReference>
<dbReference type="Pfam" id="PF00892">
    <property type="entry name" value="EamA"/>
    <property type="match status" value="2"/>
</dbReference>
<feature type="transmembrane region" description="Helical" evidence="6">
    <location>
        <begin position="210"/>
        <end position="229"/>
    </location>
</feature>
<evidence type="ECO:0000313" key="8">
    <source>
        <dbReference type="EMBL" id="KAH8986202.1"/>
    </source>
</evidence>
<feature type="region of interest" description="Disordered" evidence="5">
    <location>
        <begin position="355"/>
        <end position="378"/>
    </location>
</feature>
<feature type="transmembrane region" description="Helical" evidence="6">
    <location>
        <begin position="172"/>
        <end position="190"/>
    </location>
</feature>
<comment type="subcellular location">
    <subcellularLocation>
        <location evidence="1">Membrane</location>
        <topology evidence="1">Multi-pass membrane protein</topology>
    </subcellularLocation>
</comment>
<evidence type="ECO:0000256" key="6">
    <source>
        <dbReference type="SAM" id="Phobius"/>
    </source>
</evidence>
<protein>
    <submittedName>
        <fullName evidence="8">Integral membrane protein DUF6</fullName>
    </submittedName>
</protein>
<feature type="domain" description="EamA" evidence="7">
    <location>
        <begin position="49"/>
        <end position="186"/>
    </location>
</feature>
<dbReference type="SUPFAM" id="SSF103481">
    <property type="entry name" value="Multidrug resistance efflux transporter EmrE"/>
    <property type="match status" value="2"/>
</dbReference>
<feature type="transmembrane region" description="Helical" evidence="6">
    <location>
        <begin position="83"/>
        <end position="101"/>
    </location>
</feature>
<evidence type="ECO:0000256" key="4">
    <source>
        <dbReference type="ARBA" id="ARBA00023136"/>
    </source>
</evidence>
<feature type="transmembrane region" description="Helical" evidence="6">
    <location>
        <begin position="146"/>
        <end position="163"/>
    </location>
</feature>
<dbReference type="InterPro" id="IPR037185">
    <property type="entry name" value="EmrE-like"/>
</dbReference>
<keyword evidence="9" id="KW-1185">Reference proteome</keyword>
<comment type="caution">
    <text evidence="8">The sequence shown here is derived from an EMBL/GenBank/DDBJ whole genome shotgun (WGS) entry which is preliminary data.</text>
</comment>
<name>A0AAD4LE51_9AGAM</name>
<accession>A0AAD4LE51</accession>
<dbReference type="GO" id="GO:0016020">
    <property type="term" value="C:membrane"/>
    <property type="evidence" value="ECO:0007669"/>
    <property type="project" value="UniProtKB-SubCell"/>
</dbReference>
<feature type="transmembrane region" description="Helical" evidence="6">
    <location>
        <begin position="272"/>
        <end position="292"/>
    </location>
</feature>
<dbReference type="AlphaFoldDB" id="A0AAD4LE51"/>